<name>A0ABQ2DNS3_9BACI</name>
<comment type="caution">
    <text evidence="1">The sequence shown here is derived from an EMBL/GenBank/DDBJ whole genome shotgun (WGS) entry which is preliminary data.</text>
</comment>
<dbReference type="RefSeq" id="WP_188943256.1">
    <property type="nucleotide sequence ID" value="NZ_BMPN01000003.1"/>
</dbReference>
<proteinExistence type="predicted"/>
<dbReference type="Proteomes" id="UP000634435">
    <property type="component" value="Unassembled WGS sequence"/>
</dbReference>
<accession>A0ABQ2DNS3</accession>
<evidence type="ECO:0000313" key="1">
    <source>
        <dbReference type="EMBL" id="GGJ61899.1"/>
    </source>
</evidence>
<dbReference type="EMBL" id="BMPN01000003">
    <property type="protein sequence ID" value="GGJ61899.1"/>
    <property type="molecule type" value="Genomic_DNA"/>
</dbReference>
<reference evidence="2" key="1">
    <citation type="journal article" date="2019" name="Int. J. Syst. Evol. Microbiol.">
        <title>The Global Catalogue of Microorganisms (GCM) 10K type strain sequencing project: providing services to taxonomists for standard genome sequencing and annotation.</title>
        <authorList>
            <consortium name="The Broad Institute Genomics Platform"/>
            <consortium name="The Broad Institute Genome Sequencing Center for Infectious Disease"/>
            <person name="Wu L."/>
            <person name="Ma J."/>
        </authorList>
    </citation>
    <scope>NUCLEOTIDE SEQUENCE [LARGE SCALE GENOMIC DNA]</scope>
    <source>
        <strain evidence="2">JCM 30071</strain>
    </source>
</reference>
<gene>
    <name evidence="1" type="ORF">GCM10007111_24980</name>
</gene>
<sequence length="74" mass="8603">MIIVTGIKQDYEKILINGGKVVSVSLLNTYFIEYELKMGETWQEQCTQITTDEKLTFPRAEEILKDSLRQAFNE</sequence>
<evidence type="ECO:0000313" key="2">
    <source>
        <dbReference type="Proteomes" id="UP000634435"/>
    </source>
</evidence>
<keyword evidence="2" id="KW-1185">Reference proteome</keyword>
<organism evidence="1 2">
    <name type="scientific">Virgibacillus kapii</name>
    <dbReference type="NCBI Taxonomy" id="1638645"/>
    <lineage>
        <taxon>Bacteria</taxon>
        <taxon>Bacillati</taxon>
        <taxon>Bacillota</taxon>
        <taxon>Bacilli</taxon>
        <taxon>Bacillales</taxon>
        <taxon>Bacillaceae</taxon>
        <taxon>Virgibacillus</taxon>
    </lineage>
</organism>
<protein>
    <submittedName>
        <fullName evidence="1">Uncharacterized protein</fullName>
    </submittedName>
</protein>